<evidence type="ECO:0000313" key="1">
    <source>
        <dbReference type="EMBL" id="WQE03762.1"/>
    </source>
</evidence>
<reference evidence="1 2" key="1">
    <citation type="submission" date="2023-12" db="EMBL/GenBank/DDBJ databases">
        <title>Genome sequencing and assembly of bacterial species from a model synthetic community.</title>
        <authorList>
            <person name="Hogle S.L."/>
        </authorList>
    </citation>
    <scope>NUCLEOTIDE SEQUENCE [LARGE SCALE GENOMIC DNA]</scope>
    <source>
        <strain evidence="1 2">HAMBI_2792</strain>
    </source>
</reference>
<evidence type="ECO:0000313" key="2">
    <source>
        <dbReference type="Proteomes" id="UP001324384"/>
    </source>
</evidence>
<gene>
    <name evidence="1" type="ORF">U0021_08450</name>
</gene>
<organism evidence="1 2">
    <name type="scientific">Moraxella canis</name>
    <dbReference type="NCBI Taxonomy" id="90239"/>
    <lineage>
        <taxon>Bacteria</taxon>
        <taxon>Pseudomonadati</taxon>
        <taxon>Pseudomonadota</taxon>
        <taxon>Gammaproteobacteria</taxon>
        <taxon>Moraxellales</taxon>
        <taxon>Moraxellaceae</taxon>
        <taxon>Moraxella</taxon>
    </lineage>
</organism>
<evidence type="ECO:0008006" key="3">
    <source>
        <dbReference type="Google" id="ProtNLM"/>
    </source>
</evidence>
<dbReference type="EMBL" id="CP139961">
    <property type="protein sequence ID" value="WQE03762.1"/>
    <property type="molecule type" value="Genomic_DNA"/>
</dbReference>
<name>A0ABZ0WWY9_9GAMM</name>
<keyword evidence="2" id="KW-1185">Reference proteome</keyword>
<accession>A0ABZ0WWY9</accession>
<protein>
    <recommendedName>
        <fullName evidence="3">Transposase</fullName>
    </recommendedName>
</protein>
<dbReference type="Proteomes" id="UP001324384">
    <property type="component" value="Chromosome"/>
</dbReference>
<dbReference type="RefSeq" id="WP_162816812.1">
    <property type="nucleotide sequence ID" value="NZ_CP139961.1"/>
</dbReference>
<sequence length="50" mass="5802">MTDESKGGFALWDGIGYFIRGILYISFRRSYRDALIELISRDWLSEAKAI</sequence>
<proteinExistence type="predicted"/>